<gene>
    <name evidence="2" type="ORF">L2737_03225</name>
</gene>
<reference evidence="2 3" key="1">
    <citation type="submission" date="2022-01" db="EMBL/GenBank/DDBJ databases">
        <title>Whole genome-based taxonomy of the Shewanellaceae.</title>
        <authorList>
            <person name="Martin-Rodriguez A.J."/>
        </authorList>
    </citation>
    <scope>NUCLEOTIDE SEQUENCE [LARGE SCALE GENOMIC DNA]</scope>
    <source>
        <strain evidence="2 3">DSM 24955</strain>
    </source>
</reference>
<sequence length="146" mass="15465">MKTSLLALSFVTLMCSPGLSSAGEFEPAVGLGHQFGGVLGGQFAYKTASTKYYASVGLVGFAAGLQTTFSENSKHAYGIVVGREELQSEDGFAFITYDYHFDGFAQKGFVIGTGIGVTREDEGGLYADKGDTDTSTSITLNFGYKF</sequence>
<dbReference type="RefSeq" id="WP_248954761.1">
    <property type="nucleotide sequence ID" value="NZ_JAKIKU010000001.1"/>
</dbReference>
<comment type="caution">
    <text evidence="2">The sequence shown here is derived from an EMBL/GenBank/DDBJ whole genome shotgun (WGS) entry which is preliminary data.</text>
</comment>
<feature type="signal peptide" evidence="1">
    <location>
        <begin position="1"/>
        <end position="22"/>
    </location>
</feature>
<dbReference type="Proteomes" id="UP001202134">
    <property type="component" value="Unassembled WGS sequence"/>
</dbReference>
<evidence type="ECO:0000256" key="1">
    <source>
        <dbReference type="SAM" id="SignalP"/>
    </source>
</evidence>
<evidence type="ECO:0000313" key="3">
    <source>
        <dbReference type="Proteomes" id="UP001202134"/>
    </source>
</evidence>
<keyword evidence="3" id="KW-1185">Reference proteome</keyword>
<protein>
    <recommendedName>
        <fullName evidence="4">Outer membrane protein beta-barrel domain-containing protein</fullName>
    </recommendedName>
</protein>
<keyword evidence="1" id="KW-0732">Signal</keyword>
<accession>A0ABT0KKJ5</accession>
<dbReference type="EMBL" id="JAKIKU010000001">
    <property type="protein sequence ID" value="MCL1044346.1"/>
    <property type="molecule type" value="Genomic_DNA"/>
</dbReference>
<organism evidence="2 3">
    <name type="scientific">Shewanella electrodiphila</name>
    <dbReference type="NCBI Taxonomy" id="934143"/>
    <lineage>
        <taxon>Bacteria</taxon>
        <taxon>Pseudomonadati</taxon>
        <taxon>Pseudomonadota</taxon>
        <taxon>Gammaproteobacteria</taxon>
        <taxon>Alteromonadales</taxon>
        <taxon>Shewanellaceae</taxon>
        <taxon>Shewanella</taxon>
    </lineage>
</organism>
<name>A0ABT0KKJ5_9GAMM</name>
<evidence type="ECO:0000313" key="2">
    <source>
        <dbReference type="EMBL" id="MCL1044346.1"/>
    </source>
</evidence>
<evidence type="ECO:0008006" key="4">
    <source>
        <dbReference type="Google" id="ProtNLM"/>
    </source>
</evidence>
<proteinExistence type="predicted"/>
<feature type="chain" id="PRO_5047371195" description="Outer membrane protein beta-barrel domain-containing protein" evidence="1">
    <location>
        <begin position="23"/>
        <end position="146"/>
    </location>
</feature>